<sequence length="342" mass="39624">MSFTRINGHGHILPEPKQIPQFMKDKKLFWIDDDKKFMRQGSWSRPITDPSFFLKDKLIWMEKNKIDHGVMLNLSQVYCNGWSRQDAIDAIRWQNDFNAFVQNENPTKFTCGFVVQPNFMDEALAEIERCVVELGMKLLCLPTHYLNKNEEWVSVADESCFPIYELANKYKLAIEIHPYDAPKMIKLKDENWRFHLVWMMAQTADTLHLFTLKNIPNKFPNVRVCFAHGCMLGQANYGRRVQGFEGRPDLFKGAEHPKTTLGHPNLFFDTLVHDPYTLQLLKHRVGVSQIVSGLDDPYPLGEMESVGDCYPGKVIDDAVNLNILTENDSKLIWKDNVLNWLG</sequence>
<dbReference type="PANTHER" id="PTHR21240:SF28">
    <property type="entry name" value="ISO-OROTATE DECARBOXYLASE (EUROFUNG)"/>
    <property type="match status" value="1"/>
</dbReference>
<dbReference type="PANTHER" id="PTHR21240">
    <property type="entry name" value="2-AMINO-3-CARBOXYLMUCONATE-6-SEMIALDEHYDE DECARBOXYLASE"/>
    <property type="match status" value="1"/>
</dbReference>
<evidence type="ECO:0000259" key="2">
    <source>
        <dbReference type="Pfam" id="PF04909"/>
    </source>
</evidence>
<dbReference type="EMBL" id="VOOS01000004">
    <property type="protein sequence ID" value="TXB64738.1"/>
    <property type="molecule type" value="Genomic_DNA"/>
</dbReference>
<dbReference type="AlphaFoldDB" id="A0A5C6RR38"/>
<dbReference type="GO" id="GO:0019748">
    <property type="term" value="P:secondary metabolic process"/>
    <property type="evidence" value="ECO:0007669"/>
    <property type="project" value="TreeGrafter"/>
</dbReference>
<gene>
    <name evidence="3" type="ORF">FRY74_09815</name>
</gene>
<dbReference type="Proteomes" id="UP000321721">
    <property type="component" value="Unassembled WGS sequence"/>
</dbReference>
<name>A0A5C6RR38_9FLAO</name>
<dbReference type="GO" id="GO:0016787">
    <property type="term" value="F:hydrolase activity"/>
    <property type="evidence" value="ECO:0007669"/>
    <property type="project" value="UniProtKB-KW"/>
</dbReference>
<dbReference type="GO" id="GO:0016831">
    <property type="term" value="F:carboxy-lyase activity"/>
    <property type="evidence" value="ECO:0007669"/>
    <property type="project" value="InterPro"/>
</dbReference>
<evidence type="ECO:0000313" key="4">
    <source>
        <dbReference type="Proteomes" id="UP000321721"/>
    </source>
</evidence>
<reference evidence="3 4" key="1">
    <citation type="submission" date="2019-08" db="EMBL/GenBank/DDBJ databases">
        <title>Genome of Vicingus serpentipes NCIMB 15042.</title>
        <authorList>
            <person name="Bowman J.P."/>
        </authorList>
    </citation>
    <scope>NUCLEOTIDE SEQUENCE [LARGE SCALE GENOMIC DNA]</scope>
    <source>
        <strain evidence="3 4">NCIMB 15042</strain>
    </source>
</reference>
<evidence type="ECO:0000313" key="3">
    <source>
        <dbReference type="EMBL" id="TXB64738.1"/>
    </source>
</evidence>
<comment type="caution">
    <text evidence="3">The sequence shown here is derived from an EMBL/GenBank/DDBJ whole genome shotgun (WGS) entry which is preliminary data.</text>
</comment>
<dbReference type="Pfam" id="PF04909">
    <property type="entry name" value="Amidohydro_2"/>
    <property type="match status" value="1"/>
</dbReference>
<organism evidence="3 4">
    <name type="scientific">Vicingus serpentipes</name>
    <dbReference type="NCBI Taxonomy" id="1926625"/>
    <lineage>
        <taxon>Bacteria</taxon>
        <taxon>Pseudomonadati</taxon>
        <taxon>Bacteroidota</taxon>
        <taxon>Flavobacteriia</taxon>
        <taxon>Flavobacteriales</taxon>
        <taxon>Vicingaceae</taxon>
        <taxon>Vicingus</taxon>
    </lineage>
</organism>
<keyword evidence="1" id="KW-0456">Lyase</keyword>
<keyword evidence="3" id="KW-0378">Hydrolase</keyword>
<feature type="domain" description="Amidohydrolase-related" evidence="2">
    <location>
        <begin position="97"/>
        <end position="301"/>
    </location>
</feature>
<dbReference type="InterPro" id="IPR032466">
    <property type="entry name" value="Metal_Hydrolase"/>
</dbReference>
<protein>
    <submittedName>
        <fullName evidence="3">Amidohydrolase family protein</fullName>
    </submittedName>
</protein>
<evidence type="ECO:0000256" key="1">
    <source>
        <dbReference type="ARBA" id="ARBA00023239"/>
    </source>
</evidence>
<accession>A0A5C6RR38</accession>
<dbReference type="InterPro" id="IPR032465">
    <property type="entry name" value="ACMSD"/>
</dbReference>
<dbReference type="InterPro" id="IPR006680">
    <property type="entry name" value="Amidohydro-rel"/>
</dbReference>
<keyword evidence="4" id="KW-1185">Reference proteome</keyword>
<dbReference type="RefSeq" id="WP_147100992.1">
    <property type="nucleotide sequence ID" value="NZ_VOOS01000004.1"/>
</dbReference>
<dbReference type="SUPFAM" id="SSF51556">
    <property type="entry name" value="Metallo-dependent hydrolases"/>
    <property type="match status" value="1"/>
</dbReference>
<proteinExistence type="predicted"/>
<dbReference type="Gene3D" id="3.20.20.140">
    <property type="entry name" value="Metal-dependent hydrolases"/>
    <property type="match status" value="1"/>
</dbReference>
<dbReference type="GO" id="GO:0005737">
    <property type="term" value="C:cytoplasm"/>
    <property type="evidence" value="ECO:0007669"/>
    <property type="project" value="TreeGrafter"/>
</dbReference>
<dbReference type="OrthoDB" id="9777673at2"/>